<comment type="caution">
    <text evidence="1">Lacks conserved residue(s) required for the propagation of feature annotation.</text>
</comment>
<evidence type="ECO:0000256" key="3">
    <source>
        <dbReference type="SAM" id="Phobius"/>
    </source>
</evidence>
<keyword evidence="6" id="KW-1185">Reference proteome</keyword>
<evidence type="ECO:0000256" key="2">
    <source>
        <dbReference type="SAM" id="MobiDB-lite"/>
    </source>
</evidence>
<keyword evidence="5" id="KW-0675">Receptor</keyword>
<accession>A0A5B7CYB7</accession>
<keyword evidence="1" id="KW-1015">Disulfide bond</keyword>
<dbReference type="EMBL" id="VSRR010000217">
    <property type="protein sequence ID" value="MPC12443.1"/>
    <property type="molecule type" value="Genomic_DNA"/>
</dbReference>
<organism evidence="5 6">
    <name type="scientific">Portunus trituberculatus</name>
    <name type="common">Swimming crab</name>
    <name type="synonym">Neptunus trituberculatus</name>
    <dbReference type="NCBI Taxonomy" id="210409"/>
    <lineage>
        <taxon>Eukaryota</taxon>
        <taxon>Metazoa</taxon>
        <taxon>Ecdysozoa</taxon>
        <taxon>Arthropoda</taxon>
        <taxon>Crustacea</taxon>
        <taxon>Multicrustacea</taxon>
        <taxon>Malacostraca</taxon>
        <taxon>Eumalacostraca</taxon>
        <taxon>Eucarida</taxon>
        <taxon>Decapoda</taxon>
        <taxon>Pleocyemata</taxon>
        <taxon>Brachyura</taxon>
        <taxon>Eubrachyura</taxon>
        <taxon>Portunoidea</taxon>
        <taxon>Portunidae</taxon>
        <taxon>Portuninae</taxon>
        <taxon>Portunus</taxon>
    </lineage>
</organism>
<evidence type="ECO:0000313" key="6">
    <source>
        <dbReference type="Proteomes" id="UP000324222"/>
    </source>
</evidence>
<dbReference type="OrthoDB" id="21182at2759"/>
<sequence length="204" mass="22036">MPQSPVPQMEFSAAVCKCQAGWAGENCGIQTVCTDDWCYNGGTCSPNPELDKEPLCDCPEGQFGLRCESSKDERHGVSEEPTTNTATVIIGVFVAVVVLVVAVVVAWLLQRQRAKGISHVRLEENGGTVEMTNPMYMHASSDQEDDPNPVFSLHDSLNTFKNPVYDTLYNEAAATPLNQEEKTGLLQSDPLGVLDTNGPTGSKS</sequence>
<feature type="region of interest" description="Disordered" evidence="2">
    <location>
        <begin position="179"/>
        <end position="204"/>
    </location>
</feature>
<gene>
    <name evidence="5" type="primary">Lrp1_1</name>
    <name evidence="5" type="ORF">E2C01_005138</name>
</gene>
<evidence type="ECO:0000256" key="1">
    <source>
        <dbReference type="PROSITE-ProRule" id="PRU00076"/>
    </source>
</evidence>
<dbReference type="PROSITE" id="PS50026">
    <property type="entry name" value="EGF_3"/>
    <property type="match status" value="1"/>
</dbReference>
<keyword evidence="3" id="KW-0472">Membrane</keyword>
<feature type="domain" description="EGF-like" evidence="4">
    <location>
        <begin position="29"/>
        <end position="68"/>
    </location>
</feature>
<dbReference type="AlphaFoldDB" id="A0A5B7CYB7"/>
<keyword evidence="1" id="KW-0245">EGF-like domain</keyword>
<dbReference type="PROSITE" id="PS01186">
    <property type="entry name" value="EGF_2"/>
    <property type="match status" value="1"/>
</dbReference>
<protein>
    <submittedName>
        <fullName evidence="5">Prolow-density lipoprotein receptor-related protein 1</fullName>
    </submittedName>
</protein>
<dbReference type="PROSITE" id="PS00022">
    <property type="entry name" value="EGF_1"/>
    <property type="match status" value="1"/>
</dbReference>
<name>A0A5B7CYB7_PORTR</name>
<dbReference type="SUPFAM" id="SSF57196">
    <property type="entry name" value="EGF/Laminin"/>
    <property type="match status" value="1"/>
</dbReference>
<comment type="caution">
    <text evidence="5">The sequence shown here is derived from an EMBL/GenBank/DDBJ whole genome shotgun (WGS) entry which is preliminary data.</text>
</comment>
<evidence type="ECO:0000259" key="4">
    <source>
        <dbReference type="PROSITE" id="PS50026"/>
    </source>
</evidence>
<evidence type="ECO:0000313" key="5">
    <source>
        <dbReference type="EMBL" id="MPC12443.1"/>
    </source>
</evidence>
<keyword evidence="3" id="KW-0812">Transmembrane</keyword>
<dbReference type="Proteomes" id="UP000324222">
    <property type="component" value="Unassembled WGS sequence"/>
</dbReference>
<feature type="transmembrane region" description="Helical" evidence="3">
    <location>
        <begin position="88"/>
        <end position="109"/>
    </location>
</feature>
<feature type="disulfide bond" evidence="1">
    <location>
        <begin position="58"/>
        <end position="67"/>
    </location>
</feature>
<reference evidence="5 6" key="1">
    <citation type="submission" date="2019-05" db="EMBL/GenBank/DDBJ databases">
        <title>Another draft genome of Portunus trituberculatus and its Hox gene families provides insights of decapod evolution.</title>
        <authorList>
            <person name="Jeong J.-H."/>
            <person name="Song I."/>
            <person name="Kim S."/>
            <person name="Choi T."/>
            <person name="Kim D."/>
            <person name="Ryu S."/>
            <person name="Kim W."/>
        </authorList>
    </citation>
    <scope>NUCLEOTIDE SEQUENCE [LARGE SCALE GENOMIC DNA]</scope>
    <source>
        <tissue evidence="5">Muscle</tissue>
    </source>
</reference>
<dbReference type="InterPro" id="IPR000742">
    <property type="entry name" value="EGF"/>
</dbReference>
<keyword evidence="5" id="KW-0449">Lipoprotein</keyword>
<keyword evidence="3" id="KW-1133">Transmembrane helix</keyword>
<proteinExistence type="predicted"/>
<dbReference type="Gene3D" id="2.10.25.10">
    <property type="entry name" value="Laminin"/>
    <property type="match status" value="1"/>
</dbReference>